<evidence type="ECO:0000259" key="3">
    <source>
        <dbReference type="PROSITE" id="PS51048"/>
    </source>
</evidence>
<feature type="domain" description="SGS" evidence="3">
    <location>
        <begin position="290"/>
        <end position="394"/>
    </location>
</feature>
<keyword evidence="6" id="KW-1185">Reference proteome</keyword>
<sequence length="394" mass="43072">MDQAKAAAAALEAKNYDEAIDLYTKALAQNTTAVAYYIGRSTAYQRTAPPNLDAALKDAELAVALAHKRGKRELIIDAQLRRAITLFTLGRYGDAQFVFGIVKKLDTQLKTLPMWESKLSIKFRDMPEDDERKNVTVAEVPDVEAPTEAPKPAQKASENKQTSTPTMQVTPADKIRYDWYQGGQDVTINILAKGVAENTANIEMDSRSLEVSFPTASGSTYAMNLDPLFAPIAKEQSTVKFFPSKVEVILRKAVPNQKWPALEGTPDATSTASEAAPISRPAPASTAAPSYPTSSRTGPKNWDKLVDDMTKKKSDKKEGGGDGDEDFDDLEDEGGDPANAFFKKLYKSADPDTRRAMMKSYQESNGTSLSTNWAEVSKGKVETSPPDGMEARPW</sequence>
<dbReference type="SUPFAM" id="SSF49764">
    <property type="entry name" value="HSP20-like chaperones"/>
    <property type="match status" value="1"/>
</dbReference>
<dbReference type="SUPFAM" id="SSF48452">
    <property type="entry name" value="TPR-like"/>
    <property type="match status" value="1"/>
</dbReference>
<dbReference type="GeneID" id="54295759"/>
<feature type="region of interest" description="Disordered" evidence="2">
    <location>
        <begin position="259"/>
        <end position="394"/>
    </location>
</feature>
<accession>A0A6A6B7V9</accession>
<dbReference type="Gene3D" id="2.60.40.790">
    <property type="match status" value="1"/>
</dbReference>
<dbReference type="Pfam" id="PF04969">
    <property type="entry name" value="CS"/>
    <property type="match status" value="1"/>
</dbReference>
<comment type="similarity">
    <text evidence="1">Belongs to the SGT1 family.</text>
</comment>
<name>A0A6A6B7V9_9PEZI</name>
<protein>
    <recommendedName>
        <fullName evidence="7">SGS domain-containing protein</fullName>
    </recommendedName>
</protein>
<dbReference type="Proteomes" id="UP000799438">
    <property type="component" value="Unassembled WGS sequence"/>
</dbReference>
<feature type="compositionally biased region" description="Acidic residues" evidence="2">
    <location>
        <begin position="321"/>
        <end position="335"/>
    </location>
</feature>
<dbReference type="InterPro" id="IPR008978">
    <property type="entry name" value="HSP20-like_chaperone"/>
</dbReference>
<organism evidence="5 6">
    <name type="scientific">Aplosporella prunicola CBS 121167</name>
    <dbReference type="NCBI Taxonomy" id="1176127"/>
    <lineage>
        <taxon>Eukaryota</taxon>
        <taxon>Fungi</taxon>
        <taxon>Dikarya</taxon>
        <taxon>Ascomycota</taxon>
        <taxon>Pezizomycotina</taxon>
        <taxon>Dothideomycetes</taxon>
        <taxon>Dothideomycetes incertae sedis</taxon>
        <taxon>Botryosphaeriales</taxon>
        <taxon>Aplosporellaceae</taxon>
        <taxon>Aplosporella</taxon>
    </lineage>
</organism>
<gene>
    <name evidence="5" type="ORF">K452DRAFT_252835</name>
</gene>
<evidence type="ECO:0000256" key="1">
    <source>
        <dbReference type="ARBA" id="ARBA00008509"/>
    </source>
</evidence>
<feature type="compositionally biased region" description="Basic and acidic residues" evidence="2">
    <location>
        <begin position="301"/>
        <end position="320"/>
    </location>
</feature>
<dbReference type="PROSITE" id="PS51203">
    <property type="entry name" value="CS"/>
    <property type="match status" value="1"/>
</dbReference>
<feature type="compositionally biased region" description="Polar residues" evidence="2">
    <location>
        <begin position="159"/>
        <end position="168"/>
    </location>
</feature>
<feature type="compositionally biased region" description="Low complexity" evidence="2">
    <location>
        <begin position="272"/>
        <end position="295"/>
    </location>
</feature>
<dbReference type="InterPro" id="IPR007052">
    <property type="entry name" value="CS_dom"/>
</dbReference>
<dbReference type="InterPro" id="IPR011990">
    <property type="entry name" value="TPR-like_helical_dom_sf"/>
</dbReference>
<dbReference type="InterPro" id="IPR007699">
    <property type="entry name" value="SGS_dom"/>
</dbReference>
<feature type="region of interest" description="Disordered" evidence="2">
    <location>
        <begin position="138"/>
        <end position="168"/>
    </location>
</feature>
<evidence type="ECO:0000259" key="4">
    <source>
        <dbReference type="PROSITE" id="PS51203"/>
    </source>
</evidence>
<dbReference type="RefSeq" id="XP_033395883.1">
    <property type="nucleotide sequence ID" value="XM_033538263.1"/>
</dbReference>
<evidence type="ECO:0000313" key="6">
    <source>
        <dbReference type="Proteomes" id="UP000799438"/>
    </source>
</evidence>
<dbReference type="PROSITE" id="PS51048">
    <property type="entry name" value="SGS"/>
    <property type="match status" value="1"/>
</dbReference>
<dbReference type="EMBL" id="ML995490">
    <property type="protein sequence ID" value="KAF2140170.1"/>
    <property type="molecule type" value="Genomic_DNA"/>
</dbReference>
<dbReference type="Pfam" id="PF05002">
    <property type="entry name" value="SGS"/>
    <property type="match status" value="1"/>
</dbReference>
<dbReference type="PANTHER" id="PTHR45862">
    <property type="entry name" value="PROTEIN SGT1 HOMOLOG"/>
    <property type="match status" value="1"/>
</dbReference>
<evidence type="ECO:0000256" key="2">
    <source>
        <dbReference type="SAM" id="MobiDB-lite"/>
    </source>
</evidence>
<dbReference type="Gene3D" id="1.25.40.10">
    <property type="entry name" value="Tetratricopeptide repeat domain"/>
    <property type="match status" value="1"/>
</dbReference>
<feature type="domain" description="CS" evidence="4">
    <location>
        <begin position="172"/>
        <end position="263"/>
    </location>
</feature>
<feature type="compositionally biased region" description="Polar residues" evidence="2">
    <location>
        <begin position="361"/>
        <end position="374"/>
    </location>
</feature>
<dbReference type="InterPro" id="IPR044563">
    <property type="entry name" value="Sgt1-like"/>
</dbReference>
<reference evidence="5" key="1">
    <citation type="journal article" date="2020" name="Stud. Mycol.">
        <title>101 Dothideomycetes genomes: a test case for predicting lifestyles and emergence of pathogens.</title>
        <authorList>
            <person name="Haridas S."/>
            <person name="Albert R."/>
            <person name="Binder M."/>
            <person name="Bloem J."/>
            <person name="Labutti K."/>
            <person name="Salamov A."/>
            <person name="Andreopoulos B."/>
            <person name="Baker S."/>
            <person name="Barry K."/>
            <person name="Bills G."/>
            <person name="Bluhm B."/>
            <person name="Cannon C."/>
            <person name="Castanera R."/>
            <person name="Culley D."/>
            <person name="Daum C."/>
            <person name="Ezra D."/>
            <person name="Gonzalez J."/>
            <person name="Henrissat B."/>
            <person name="Kuo A."/>
            <person name="Liang C."/>
            <person name="Lipzen A."/>
            <person name="Lutzoni F."/>
            <person name="Magnuson J."/>
            <person name="Mondo S."/>
            <person name="Nolan M."/>
            <person name="Ohm R."/>
            <person name="Pangilinan J."/>
            <person name="Park H.-J."/>
            <person name="Ramirez L."/>
            <person name="Alfaro M."/>
            <person name="Sun H."/>
            <person name="Tritt A."/>
            <person name="Yoshinaga Y."/>
            <person name="Zwiers L.-H."/>
            <person name="Turgeon B."/>
            <person name="Goodwin S."/>
            <person name="Spatafora J."/>
            <person name="Crous P."/>
            <person name="Grigoriev I."/>
        </authorList>
    </citation>
    <scope>NUCLEOTIDE SEQUENCE</scope>
    <source>
        <strain evidence="5">CBS 121167</strain>
    </source>
</reference>
<dbReference type="GO" id="GO:0051087">
    <property type="term" value="F:protein-folding chaperone binding"/>
    <property type="evidence" value="ECO:0007669"/>
    <property type="project" value="InterPro"/>
</dbReference>
<evidence type="ECO:0000313" key="5">
    <source>
        <dbReference type="EMBL" id="KAF2140170.1"/>
    </source>
</evidence>
<dbReference type="AlphaFoldDB" id="A0A6A6B7V9"/>
<dbReference type="OrthoDB" id="1898560at2759"/>
<evidence type="ECO:0008006" key="7">
    <source>
        <dbReference type="Google" id="ProtNLM"/>
    </source>
</evidence>
<proteinExistence type="inferred from homology"/>
<dbReference type="CDD" id="cd06466">
    <property type="entry name" value="p23_CS_SGT1_like"/>
    <property type="match status" value="1"/>
</dbReference>